<gene>
    <name evidence="1" type="ORF">HZH66_014631</name>
</gene>
<dbReference type="AlphaFoldDB" id="A0A834J362"/>
<sequence>MERGIKDPILKENKAFNCFRNARFDVICPKICFQETVKAVFYTVKLGHVENRAYSEYSAHLGNDVVASFFLLFFPFRSLEFLGSLTVGER</sequence>
<proteinExistence type="predicted"/>
<accession>A0A834J362</accession>
<name>A0A834J362_VESVU</name>
<keyword evidence="2" id="KW-1185">Reference proteome</keyword>
<evidence type="ECO:0000313" key="2">
    <source>
        <dbReference type="Proteomes" id="UP000614350"/>
    </source>
</evidence>
<organism evidence="1 2">
    <name type="scientific">Vespula vulgaris</name>
    <name type="common">Yellow jacket</name>
    <name type="synonym">Wasp</name>
    <dbReference type="NCBI Taxonomy" id="7454"/>
    <lineage>
        <taxon>Eukaryota</taxon>
        <taxon>Metazoa</taxon>
        <taxon>Ecdysozoa</taxon>
        <taxon>Arthropoda</taxon>
        <taxon>Hexapoda</taxon>
        <taxon>Insecta</taxon>
        <taxon>Pterygota</taxon>
        <taxon>Neoptera</taxon>
        <taxon>Endopterygota</taxon>
        <taxon>Hymenoptera</taxon>
        <taxon>Apocrita</taxon>
        <taxon>Aculeata</taxon>
        <taxon>Vespoidea</taxon>
        <taxon>Vespidae</taxon>
        <taxon>Vespinae</taxon>
        <taxon>Vespula</taxon>
    </lineage>
</organism>
<dbReference type="EMBL" id="JACSEA010000022">
    <property type="protein sequence ID" value="KAF7380276.1"/>
    <property type="molecule type" value="Genomic_DNA"/>
</dbReference>
<comment type="caution">
    <text evidence="1">The sequence shown here is derived from an EMBL/GenBank/DDBJ whole genome shotgun (WGS) entry which is preliminary data.</text>
</comment>
<protein>
    <submittedName>
        <fullName evidence="1">Uncharacterized protein</fullName>
    </submittedName>
</protein>
<dbReference type="Proteomes" id="UP000614350">
    <property type="component" value="Unassembled WGS sequence"/>
</dbReference>
<reference evidence="1" key="1">
    <citation type="journal article" date="2020" name="G3 (Bethesda)">
        <title>High-Quality Assemblies for Three Invasive Social Wasps from the &lt;i&gt;Vespula&lt;/i&gt; Genus.</title>
        <authorList>
            <person name="Harrop T.W.R."/>
            <person name="Guhlin J."/>
            <person name="McLaughlin G.M."/>
            <person name="Permina E."/>
            <person name="Stockwell P."/>
            <person name="Gilligan J."/>
            <person name="Le Lec M.F."/>
            <person name="Gruber M.A.M."/>
            <person name="Quinn O."/>
            <person name="Lovegrove M."/>
            <person name="Duncan E.J."/>
            <person name="Remnant E.J."/>
            <person name="Van Eeckhoven J."/>
            <person name="Graham B."/>
            <person name="Knapp R.A."/>
            <person name="Langford K.W."/>
            <person name="Kronenberg Z."/>
            <person name="Press M.O."/>
            <person name="Eacker S.M."/>
            <person name="Wilson-Rankin E.E."/>
            <person name="Purcell J."/>
            <person name="Lester P.J."/>
            <person name="Dearden P.K."/>
        </authorList>
    </citation>
    <scope>NUCLEOTIDE SEQUENCE</scope>
    <source>
        <strain evidence="1">Marl-1</strain>
    </source>
</reference>
<evidence type="ECO:0000313" key="1">
    <source>
        <dbReference type="EMBL" id="KAF7380276.1"/>
    </source>
</evidence>